<dbReference type="Gene3D" id="3.40.1350.10">
    <property type="match status" value="1"/>
</dbReference>
<feature type="domain" description="tRNA intron endonuclease catalytic" evidence="6">
    <location>
        <begin position="193"/>
        <end position="276"/>
    </location>
</feature>
<dbReference type="Pfam" id="PF26577">
    <property type="entry name" value="TSEN34_N"/>
    <property type="match status" value="1"/>
</dbReference>
<dbReference type="PANTHER" id="PTHR13070">
    <property type="entry name" value="TRNA-SPLICING ENDONUCLEASE SUBUNIT SEN34-RELATED"/>
    <property type="match status" value="1"/>
</dbReference>
<dbReference type="GO" id="GO:0003676">
    <property type="term" value="F:nucleic acid binding"/>
    <property type="evidence" value="ECO:0007669"/>
    <property type="project" value="InterPro"/>
</dbReference>
<dbReference type="PANTHER" id="PTHR13070:SF0">
    <property type="entry name" value="TRNA-SPLICING ENDONUCLEASE SUBUNIT SEN34"/>
    <property type="match status" value="1"/>
</dbReference>
<keyword evidence="8" id="KW-0255">Endonuclease</keyword>
<protein>
    <recommendedName>
        <fullName evidence="4">tRNA-splicing endonuclease subunit Sen34</fullName>
        <ecNumber evidence="4">4.6.1.16</ecNumber>
    </recommendedName>
</protein>
<feature type="active site" evidence="5">
    <location>
        <position position="261"/>
    </location>
</feature>
<dbReference type="InterPro" id="IPR011856">
    <property type="entry name" value="tRNA_endonuc-like_dom_sf"/>
</dbReference>
<keyword evidence="8" id="KW-0378">Hydrolase</keyword>
<evidence type="ECO:0000256" key="4">
    <source>
        <dbReference type="PIRNR" id="PIRNR017250"/>
    </source>
</evidence>
<dbReference type="AlphaFoldDB" id="A0A0P4VIE9"/>
<accession>A0A0P4VIE9</accession>
<keyword evidence="2 4" id="KW-0819">tRNA processing</keyword>
<evidence type="ECO:0000259" key="6">
    <source>
        <dbReference type="Pfam" id="PF01974"/>
    </source>
</evidence>
<proteinExistence type="evidence at transcript level"/>
<dbReference type="InterPro" id="IPR036167">
    <property type="entry name" value="tRNA_intron_Endo_cat-like_sf"/>
</dbReference>
<dbReference type="InterPro" id="IPR006677">
    <property type="entry name" value="tRNA_intron_Endonuc_cat-like"/>
</dbReference>
<dbReference type="CDD" id="cd22363">
    <property type="entry name" value="tRNA-intron_lyase_C"/>
    <property type="match status" value="1"/>
</dbReference>
<dbReference type="InterPro" id="IPR059049">
    <property type="entry name" value="TSEN34_N"/>
</dbReference>
<dbReference type="GO" id="GO:0000379">
    <property type="term" value="P:tRNA-type intron splice site recognition and cleavage"/>
    <property type="evidence" value="ECO:0007669"/>
    <property type="project" value="UniProtKB-UniRule"/>
</dbReference>
<feature type="active site" evidence="5">
    <location>
        <position position="230"/>
    </location>
</feature>
<dbReference type="EMBL" id="GDKW01002029">
    <property type="protein sequence ID" value="JAI54566.1"/>
    <property type="molecule type" value="mRNA"/>
</dbReference>
<evidence type="ECO:0000313" key="8">
    <source>
        <dbReference type="EMBL" id="JAI54566.1"/>
    </source>
</evidence>
<keyword evidence="3 4" id="KW-0456">Lyase</keyword>
<organism evidence="8">
    <name type="scientific">Rhodnius neglectus</name>
    <dbReference type="NCBI Taxonomy" id="72488"/>
    <lineage>
        <taxon>Eukaryota</taxon>
        <taxon>Metazoa</taxon>
        <taxon>Ecdysozoa</taxon>
        <taxon>Arthropoda</taxon>
        <taxon>Hexapoda</taxon>
        <taxon>Insecta</taxon>
        <taxon>Pterygota</taxon>
        <taxon>Neoptera</taxon>
        <taxon>Paraneoptera</taxon>
        <taxon>Hemiptera</taxon>
        <taxon>Heteroptera</taxon>
        <taxon>Panheteroptera</taxon>
        <taxon>Cimicomorpha</taxon>
        <taxon>Reduviidae</taxon>
        <taxon>Triatominae</taxon>
        <taxon>Rhodnius</taxon>
    </lineage>
</organism>
<feature type="domain" description="TSEN34 N-terminal" evidence="7">
    <location>
        <begin position="13"/>
        <end position="78"/>
    </location>
</feature>
<evidence type="ECO:0000256" key="1">
    <source>
        <dbReference type="ARBA" id="ARBA00008078"/>
    </source>
</evidence>
<sequence length="285" mass="33123">MNGESSRREPLRIIFFNGNAFIWNIKEWLLLRKEHGILGHLIGCISHLPRQDIINGLPLKLMPEEVTLILQKNIGKVYAYKDPYAARTSEVRAKYASYVEKVKKEQIECYEEKRKTEVLGMIDRIIEGKKRKLSCKESVSIDKEAILKAELEKTSENLVENVFTQIPTVDPWFTEEDFVPAKWDYPRTPKERLKYRIFKDLIANKHYFITSGSKFGGDFLVYPGEPIKFHAFFIVVCVLPETELSLIDIIMHARLGTMTKKTFVIASLNKYDEITYSSFEWTGKT</sequence>
<reference evidence="8" key="1">
    <citation type="journal article" date="2016" name="PLoS Negl. Trop. Dis.">
        <title>A Deep Insight into the Sialome of Rhodnius neglectus, a Vector of Chagas Disease.</title>
        <authorList>
            <person name="Santiago P.B."/>
            <person name="Assumpcao T.C."/>
            <person name="Araujo C.N."/>
            <person name="Bastos I.M."/>
            <person name="Neves D."/>
            <person name="Silva I.G."/>
            <person name="Charneau S."/>
            <person name="Queiroz R.M."/>
            <person name="Raiol T."/>
            <person name="Oliveira J.V."/>
            <person name="Sousa M.V."/>
            <person name="Calvo E."/>
            <person name="Ribeiro J.M."/>
            <person name="Santana J.M."/>
        </authorList>
    </citation>
    <scope>NUCLEOTIDE SEQUENCE</scope>
    <source>
        <tissue evidence="8">Salivary glands</tissue>
    </source>
</reference>
<evidence type="ECO:0000256" key="3">
    <source>
        <dbReference type="ARBA" id="ARBA00023239"/>
    </source>
</evidence>
<dbReference type="EC" id="4.6.1.16" evidence="4"/>
<name>A0A0P4VIE9_9HEMI</name>
<dbReference type="Pfam" id="PF01974">
    <property type="entry name" value="tRNA_int_endo"/>
    <property type="match status" value="1"/>
</dbReference>
<keyword evidence="8" id="KW-0540">Nuclease</keyword>
<dbReference type="InterPro" id="IPR016690">
    <property type="entry name" value="TSEN34"/>
</dbReference>
<comment type="similarity">
    <text evidence="1 4">Belongs to the tRNA-intron endonuclease family.</text>
</comment>
<comment type="function">
    <text evidence="4">Constitutes one of the two catalytic subunit of the tRNA-splicing endonuclease complex, a complex responsible for identification and cleavage of the splice sites in pre-tRNA. It cleaves pre-tRNA at the 5'- and 3'-splice sites to release the intron. The products are an intron and two tRNA half-molecules bearing 2',3'-cyclic phosphate and 5'-OH termini. There are no conserved sequences at the splice sites, but the intron is invariably located at the same site in the gene, placing the splice sites an invariant distance from the constant structural features of the tRNA body.</text>
</comment>
<feature type="active site" evidence="5">
    <location>
        <position position="222"/>
    </location>
</feature>
<dbReference type="PIRSF" id="PIRSF017250">
    <property type="entry name" value="tRNA_splic_SEN34"/>
    <property type="match status" value="1"/>
</dbReference>
<dbReference type="SUPFAM" id="SSF53032">
    <property type="entry name" value="tRNA-intron endonuclease catalytic domain-like"/>
    <property type="match status" value="1"/>
</dbReference>
<dbReference type="GO" id="GO:0000214">
    <property type="term" value="C:tRNA-intron endonuclease complex"/>
    <property type="evidence" value="ECO:0007669"/>
    <property type="project" value="UniProtKB-UniRule"/>
</dbReference>
<evidence type="ECO:0000256" key="5">
    <source>
        <dbReference type="PIRSR" id="PIRSR017250-50"/>
    </source>
</evidence>
<evidence type="ECO:0000256" key="2">
    <source>
        <dbReference type="ARBA" id="ARBA00022694"/>
    </source>
</evidence>
<evidence type="ECO:0000259" key="7">
    <source>
        <dbReference type="Pfam" id="PF26577"/>
    </source>
</evidence>
<dbReference type="GO" id="GO:0000213">
    <property type="term" value="F:tRNA-intron lyase activity"/>
    <property type="evidence" value="ECO:0007669"/>
    <property type="project" value="UniProtKB-UniRule"/>
</dbReference>